<keyword evidence="3" id="KW-0902">Two-component regulatory system</keyword>
<evidence type="ECO:0000256" key="1">
    <source>
        <dbReference type="ARBA" id="ARBA00022679"/>
    </source>
</evidence>
<dbReference type="CDD" id="cd16917">
    <property type="entry name" value="HATPase_UhpB-NarQ-NarX-like"/>
    <property type="match status" value="1"/>
</dbReference>
<dbReference type="PANTHER" id="PTHR24421">
    <property type="entry name" value="NITRATE/NITRITE SENSOR PROTEIN NARX-RELATED"/>
    <property type="match status" value="1"/>
</dbReference>
<dbReference type="AlphaFoldDB" id="A0A6P2CB41"/>
<feature type="domain" description="Signal transduction histidine kinase subgroup 3 dimerisation and phosphoacceptor" evidence="5">
    <location>
        <begin position="188"/>
        <end position="248"/>
    </location>
</feature>
<dbReference type="SUPFAM" id="SSF55874">
    <property type="entry name" value="ATPase domain of HSP90 chaperone/DNA topoisomerase II/histidine kinase"/>
    <property type="match status" value="1"/>
</dbReference>
<name>A0A6P2CB41_9NOCA</name>
<feature type="transmembrane region" description="Helical" evidence="4">
    <location>
        <begin position="88"/>
        <end position="113"/>
    </location>
</feature>
<evidence type="ECO:0000313" key="6">
    <source>
        <dbReference type="EMBL" id="TXG89984.1"/>
    </source>
</evidence>
<keyword evidence="2 6" id="KW-0418">Kinase</keyword>
<dbReference type="GO" id="GO:0000155">
    <property type="term" value="F:phosphorelay sensor kinase activity"/>
    <property type="evidence" value="ECO:0007669"/>
    <property type="project" value="InterPro"/>
</dbReference>
<dbReference type="InterPro" id="IPR011712">
    <property type="entry name" value="Sig_transdc_His_kin_sub3_dim/P"/>
</dbReference>
<feature type="transmembrane region" description="Helical" evidence="4">
    <location>
        <begin position="63"/>
        <end position="82"/>
    </location>
</feature>
<reference evidence="6 7" key="1">
    <citation type="submission" date="2018-07" db="EMBL/GenBank/DDBJ databases">
        <title>Genome sequence of Rhodococcus rhodnii ATCC 35071 from Rhodnius prolixus.</title>
        <authorList>
            <person name="Patel V."/>
            <person name="Vogel K.J."/>
        </authorList>
    </citation>
    <scope>NUCLEOTIDE SEQUENCE [LARGE SCALE GENOMIC DNA]</scope>
    <source>
        <strain evidence="6 7">ATCC 35071</strain>
    </source>
</reference>
<evidence type="ECO:0000259" key="5">
    <source>
        <dbReference type="Pfam" id="PF07730"/>
    </source>
</evidence>
<feature type="transmembrane region" description="Helical" evidence="4">
    <location>
        <begin position="37"/>
        <end position="56"/>
    </location>
</feature>
<dbReference type="Gene3D" id="3.30.565.10">
    <property type="entry name" value="Histidine kinase-like ATPase, C-terminal domain"/>
    <property type="match status" value="1"/>
</dbReference>
<comment type="caution">
    <text evidence="6">The sequence shown here is derived from an EMBL/GenBank/DDBJ whole genome shotgun (WGS) entry which is preliminary data.</text>
</comment>
<gene>
    <name evidence="6" type="ORF">DW322_06865</name>
</gene>
<dbReference type="InterPro" id="IPR036890">
    <property type="entry name" value="HATPase_C_sf"/>
</dbReference>
<keyword evidence="4" id="KW-0812">Transmembrane</keyword>
<dbReference type="Gene3D" id="1.20.5.1930">
    <property type="match status" value="1"/>
</dbReference>
<evidence type="ECO:0000256" key="4">
    <source>
        <dbReference type="SAM" id="Phobius"/>
    </source>
</evidence>
<feature type="transmembrane region" description="Helical" evidence="4">
    <location>
        <begin position="134"/>
        <end position="154"/>
    </location>
</feature>
<organism evidence="6 7">
    <name type="scientific">Rhodococcus rhodnii</name>
    <dbReference type="NCBI Taxonomy" id="38312"/>
    <lineage>
        <taxon>Bacteria</taxon>
        <taxon>Bacillati</taxon>
        <taxon>Actinomycetota</taxon>
        <taxon>Actinomycetes</taxon>
        <taxon>Mycobacteriales</taxon>
        <taxon>Nocardiaceae</taxon>
        <taxon>Rhodococcus</taxon>
    </lineage>
</organism>
<keyword evidence="4" id="KW-1133">Transmembrane helix</keyword>
<proteinExistence type="predicted"/>
<accession>A0A6P2CB41</accession>
<keyword evidence="1" id="KW-0808">Transferase</keyword>
<dbReference type="Pfam" id="PF07730">
    <property type="entry name" value="HisKA_3"/>
    <property type="match status" value="1"/>
</dbReference>
<dbReference type="EMBL" id="QRCM01000001">
    <property type="protein sequence ID" value="TXG89984.1"/>
    <property type="molecule type" value="Genomic_DNA"/>
</dbReference>
<dbReference type="GO" id="GO:0046983">
    <property type="term" value="F:protein dimerization activity"/>
    <property type="evidence" value="ECO:0007669"/>
    <property type="project" value="InterPro"/>
</dbReference>
<protein>
    <submittedName>
        <fullName evidence="6">Two-component sensor histidine kinase</fullName>
    </submittedName>
</protein>
<dbReference type="RefSeq" id="WP_010838364.1">
    <property type="nucleotide sequence ID" value="NZ_QRCM01000001.1"/>
</dbReference>
<dbReference type="PANTHER" id="PTHR24421:SF59">
    <property type="entry name" value="OXYGEN SENSOR HISTIDINE KINASE NREB"/>
    <property type="match status" value="1"/>
</dbReference>
<dbReference type="Proteomes" id="UP000471120">
    <property type="component" value="Unassembled WGS sequence"/>
</dbReference>
<keyword evidence="4" id="KW-0472">Membrane</keyword>
<evidence type="ECO:0000313" key="7">
    <source>
        <dbReference type="Proteomes" id="UP000471120"/>
    </source>
</evidence>
<evidence type="ECO:0000256" key="3">
    <source>
        <dbReference type="ARBA" id="ARBA00023012"/>
    </source>
</evidence>
<dbReference type="InterPro" id="IPR050482">
    <property type="entry name" value="Sensor_HK_TwoCompSys"/>
</dbReference>
<sequence>MLRRHPETIGGAALLVVCLVSGVPVLAGGVDLAIPLAVWAILFGCYVAALATTAITSESERRMLPTAALAVSVGTVATLVLTAPGAGWLPILLVFTAALAVYVVPPGVCWLLVAANTGVIAVASMTHGARATDAALGAAIYLLLQVGVVASVIADRRREQANADLAVANTELAATAAVLAETSREQQRLEIARDLHDALGHQLTALALELEVASHKATEPAAEHVARARVLARELLADVRASVSELRDRPTDLAAALDTIAQAVPHPVVTVTVAPDVETDTRTTATLVRVAQEVVTNAIRHSGARRVDIDVRTVDGRTVLDASDDGHGARALREGNGLTGIRERIEGTGGTVTFVPHDEERGFRVRAVTR</sequence>
<evidence type="ECO:0000256" key="2">
    <source>
        <dbReference type="ARBA" id="ARBA00022777"/>
    </source>
</evidence>
<dbReference type="GO" id="GO:0016020">
    <property type="term" value="C:membrane"/>
    <property type="evidence" value="ECO:0007669"/>
    <property type="project" value="InterPro"/>
</dbReference>